<dbReference type="InterPro" id="IPR020408">
    <property type="entry name" value="Nerve_growth_factor-like"/>
</dbReference>
<dbReference type="HOGENOM" id="CLU_842851_0_0_1"/>
<evidence type="ECO:0000313" key="8">
    <source>
        <dbReference type="Proteomes" id="UP000007110"/>
    </source>
</evidence>
<organism evidence="6">
    <name type="scientific">Strongylocentrotus purpuratus</name>
    <name type="common">Purple sea urchin</name>
    <dbReference type="NCBI Taxonomy" id="7668"/>
    <lineage>
        <taxon>Eukaryota</taxon>
        <taxon>Metazoa</taxon>
        <taxon>Echinodermata</taxon>
        <taxon>Eleutherozoa</taxon>
        <taxon>Echinozoa</taxon>
        <taxon>Echinoidea</taxon>
        <taxon>Euechinoidea</taxon>
        <taxon>Echinacea</taxon>
        <taxon>Camarodonta</taxon>
        <taxon>Echinidea</taxon>
        <taxon>Strongylocentrotidae</taxon>
        <taxon>Strongylocentrotus</taxon>
    </lineage>
</organism>
<dbReference type="Pfam" id="PF00243">
    <property type="entry name" value="NGF"/>
    <property type="match status" value="1"/>
</dbReference>
<evidence type="ECO:0000256" key="2">
    <source>
        <dbReference type="ARBA" id="ARBA00023030"/>
    </source>
</evidence>
<dbReference type="CTD" id="78405"/>
<dbReference type="SMART" id="SM00140">
    <property type="entry name" value="NGF"/>
    <property type="match status" value="1"/>
</dbReference>
<evidence type="ECO:0000256" key="3">
    <source>
        <dbReference type="SAM" id="MobiDB-lite"/>
    </source>
</evidence>
<dbReference type="GO" id="GO:0038180">
    <property type="term" value="P:nerve growth factor signaling pathway"/>
    <property type="evidence" value="ECO:0000318"/>
    <property type="project" value="GO_Central"/>
</dbReference>
<sequence>MHTKIFLLSNMYLMFLYFCFLLSNLVSLSSSLFKTITNFLPRPPLNFHPNVCSFSDFPFLSSLAFFFPCHPTSLLFHNIQGSLHRLLTLFVFLLAWAAVCGAPRRTGDGSLSRYSPETEHTNSLFFDDDSSHPMAAISAVETLRQTPPKSPEAENAKDTSANAAAAETVAAPGSSPSTLLKTGSEPAMRMNANAVPSPLDSVNMMPGVFPGYMSQRVVFSAERPQTPPWPGDHSFKPEAFDEEGDSANKTDDSEVAHSRRRRSSSVSDLEEVCESTSGWIVKKWGTDMYGQNVTILSEIMTAGNIQVTQWFYETACARPQGLHGVQRCLGIDNNNYDSVCLTKSAWVYAMIRTARGEEGWTWIAISSSCNCAVRQLSLLEQIGRRSRLTRL</sequence>
<dbReference type="AlphaFoldDB" id="Q19TV4"/>
<keyword evidence="8" id="KW-1185">Reference proteome</keyword>
<feature type="region of interest" description="Disordered" evidence="3">
    <location>
        <begin position="222"/>
        <end position="267"/>
    </location>
</feature>
<feature type="compositionally biased region" description="Low complexity" evidence="3">
    <location>
        <begin position="158"/>
        <end position="171"/>
    </location>
</feature>
<evidence type="ECO:0000256" key="1">
    <source>
        <dbReference type="ARBA" id="ARBA00010783"/>
    </source>
</evidence>
<dbReference type="GO" id="GO:0007169">
    <property type="term" value="P:cell surface receptor protein tyrosine kinase signaling pathway"/>
    <property type="evidence" value="ECO:0000318"/>
    <property type="project" value="GO_Central"/>
</dbReference>
<dbReference type="PANTHER" id="PTHR11589">
    <property type="entry name" value="NERVE GROWTH FACTOR NGF -RELATED"/>
    <property type="match status" value="1"/>
</dbReference>
<proteinExistence type="inferred from homology"/>
<evidence type="ECO:0000256" key="4">
    <source>
        <dbReference type="SAM" id="Phobius"/>
    </source>
</evidence>
<keyword evidence="4" id="KW-1133">Transmembrane helix</keyword>
<dbReference type="GO" id="GO:0043524">
    <property type="term" value="P:negative regulation of neuron apoptotic process"/>
    <property type="evidence" value="ECO:0000318"/>
    <property type="project" value="GO_Central"/>
</dbReference>
<reference evidence="6" key="2">
    <citation type="submission" date="2006-03" db="EMBL/GenBank/DDBJ databases">
        <authorList>
            <person name="Hedstrom U."/>
            <person name="Hallbook F."/>
        </authorList>
    </citation>
    <scope>NUCLEOTIDE SEQUENCE</scope>
</reference>
<dbReference type="GO" id="GO:0048812">
    <property type="term" value="P:neuron projection morphogenesis"/>
    <property type="evidence" value="ECO:0000318"/>
    <property type="project" value="GO_Central"/>
</dbReference>
<protein>
    <submittedName>
        <fullName evidence="6">Prepro-neurotrophin</fullName>
    </submittedName>
</protein>
<name>Q19TV4_STRPU</name>
<feature type="transmembrane region" description="Helical" evidence="4">
    <location>
        <begin position="12"/>
        <end position="37"/>
    </location>
</feature>
<dbReference type="PRINTS" id="PR00268">
    <property type="entry name" value="NGF"/>
</dbReference>
<dbReference type="InterPro" id="IPR019846">
    <property type="entry name" value="Nerve_growth_factor_CS"/>
</dbReference>
<dbReference type="InParanoid" id="Q19TV4"/>
<dbReference type="InterPro" id="IPR002072">
    <property type="entry name" value="Nerve_growth_factor-rel"/>
</dbReference>
<reference evidence="8" key="3">
    <citation type="submission" date="2015-02" db="EMBL/GenBank/DDBJ databases">
        <title>Genome sequencing for Strongylocentrotus purpuratus.</title>
        <authorList>
            <person name="Murali S."/>
            <person name="Liu Y."/>
            <person name="Vee V."/>
            <person name="English A."/>
            <person name="Wang M."/>
            <person name="Skinner E."/>
            <person name="Han Y."/>
            <person name="Muzny D.M."/>
            <person name="Worley K.C."/>
            <person name="Gibbs R.A."/>
        </authorList>
    </citation>
    <scope>NUCLEOTIDE SEQUENCE</scope>
</reference>
<accession>Q19TV4</accession>
<reference evidence="6" key="1">
    <citation type="journal article" date="2006" name="Brain Behav. Evol.">
        <title>Formation and evolution of the chordate neurotrophin and Trk receptor genes.</title>
        <authorList>
            <person name="Hallbook F."/>
            <person name="Wilson K."/>
            <person name="Thorndyke M."/>
            <person name="Olinski R."/>
        </authorList>
    </citation>
    <scope>NUCLEOTIDE SEQUENCE</scope>
</reference>
<dbReference type="InterPro" id="IPR029034">
    <property type="entry name" value="Cystine-knot_cytokine"/>
</dbReference>
<dbReference type="EMBL" id="DQ447322">
    <property type="protein sequence ID" value="ABE27005.1"/>
    <property type="molecule type" value="Genomic_DNA"/>
</dbReference>
<dbReference type="KEGG" id="spu:751843"/>
<dbReference type="EnsemblMetazoa" id="NM_001079556">
    <property type="protein sequence ID" value="NP_001073024"/>
    <property type="gene ID" value="GeneID_751843"/>
</dbReference>
<feature type="region of interest" description="Disordered" evidence="3">
    <location>
        <begin position="143"/>
        <end position="177"/>
    </location>
</feature>
<keyword evidence="4" id="KW-0812">Transmembrane</keyword>
<feature type="domain" description="Nerve growth factor-related" evidence="5">
    <location>
        <begin position="272"/>
        <end position="372"/>
    </location>
</feature>
<dbReference type="GO" id="GO:0008083">
    <property type="term" value="F:growth factor activity"/>
    <property type="evidence" value="ECO:0000318"/>
    <property type="project" value="GO_Central"/>
</dbReference>
<dbReference type="OrthoDB" id="6491780at2759"/>
<dbReference type="PROSITE" id="PS00248">
    <property type="entry name" value="NGF_1"/>
    <property type="match status" value="1"/>
</dbReference>
<dbReference type="GeneID" id="751843"/>
<dbReference type="Gene3D" id="2.10.90.10">
    <property type="entry name" value="Cystine-knot cytokines"/>
    <property type="match status" value="1"/>
</dbReference>
<feature type="transmembrane region" description="Helical" evidence="4">
    <location>
        <begin position="83"/>
        <end position="99"/>
    </location>
</feature>
<evidence type="ECO:0000313" key="7">
    <source>
        <dbReference type="EnsemblMetazoa" id="NP_001073024"/>
    </source>
</evidence>
<dbReference type="Proteomes" id="UP000007110">
    <property type="component" value="Unassembled WGS sequence"/>
</dbReference>
<keyword evidence="4" id="KW-0472">Membrane</keyword>
<feature type="compositionally biased region" description="Basic and acidic residues" evidence="3">
    <location>
        <begin position="246"/>
        <end position="257"/>
    </location>
</feature>
<dbReference type="RefSeq" id="NP_001073024.1">
    <property type="nucleotide sequence ID" value="NM_001079556.1"/>
</dbReference>
<feature type="transmembrane region" description="Helical" evidence="4">
    <location>
        <begin position="57"/>
        <end position="76"/>
    </location>
</feature>
<dbReference type="PROSITE" id="PS50270">
    <property type="entry name" value="NGF_2"/>
    <property type="match status" value="1"/>
</dbReference>
<dbReference type="OMA" id="WFYETAC"/>
<dbReference type="GO" id="GO:0021675">
    <property type="term" value="P:nerve development"/>
    <property type="evidence" value="ECO:0000318"/>
    <property type="project" value="GO_Central"/>
</dbReference>
<comment type="similarity">
    <text evidence="1">Belongs to the NGF-beta family.</text>
</comment>
<evidence type="ECO:0000313" key="6">
    <source>
        <dbReference type="EMBL" id="ABE27005.1"/>
    </source>
</evidence>
<keyword evidence="2" id="KW-0339">Growth factor</keyword>
<dbReference type="PANTHER" id="PTHR11589:SF11">
    <property type="entry name" value="PREPRO-NEUROTROPHIN"/>
    <property type="match status" value="1"/>
</dbReference>
<reference evidence="7" key="4">
    <citation type="submission" date="2021-01" db="UniProtKB">
        <authorList>
            <consortium name="EnsemblMetazoa"/>
        </authorList>
    </citation>
    <scope>IDENTIFICATION</scope>
</reference>
<dbReference type="GO" id="GO:0005163">
    <property type="term" value="F:nerve growth factor receptor binding"/>
    <property type="evidence" value="ECO:0000318"/>
    <property type="project" value="GO_Central"/>
</dbReference>
<dbReference type="SUPFAM" id="SSF57501">
    <property type="entry name" value="Cystine-knot cytokines"/>
    <property type="match status" value="1"/>
</dbReference>
<evidence type="ECO:0000259" key="5">
    <source>
        <dbReference type="SMART" id="SM00140"/>
    </source>
</evidence>